<proteinExistence type="predicted"/>
<sequence length="37" mass="4069">MRVAAPQARAVRHPLRAQRTRSAMRSVRPMVSQPGAA</sequence>
<dbReference type="EMBL" id="CM000833">
    <property type="protein sequence ID" value="EET04434.1"/>
    <property type="molecule type" value="Genomic_DNA"/>
</dbReference>
<organism evidence="2">
    <name type="scientific">Burkholderia pseudomallei 1710a</name>
    <dbReference type="NCBI Taxonomy" id="320371"/>
    <lineage>
        <taxon>Bacteria</taxon>
        <taxon>Pseudomonadati</taxon>
        <taxon>Pseudomonadota</taxon>
        <taxon>Betaproteobacteria</taxon>
        <taxon>Burkholderiales</taxon>
        <taxon>Burkholderiaceae</taxon>
        <taxon>Burkholderia</taxon>
        <taxon>pseudomallei group</taxon>
    </lineage>
</organism>
<evidence type="ECO:0000256" key="1">
    <source>
        <dbReference type="SAM" id="MobiDB-lite"/>
    </source>
</evidence>
<dbReference type="Proteomes" id="UP000001812">
    <property type="component" value="Chromosome II"/>
</dbReference>
<dbReference type="HOGENOM" id="CLU_3341349_0_0_4"/>
<reference evidence="2" key="1">
    <citation type="submission" date="2009-05" db="EMBL/GenBank/DDBJ databases">
        <authorList>
            <person name="Harkins D.M."/>
            <person name="DeShazer D."/>
            <person name="Woods D.E."/>
            <person name="Brinkac L.M."/>
            <person name="Brown K.A."/>
            <person name="Hung G.C."/>
            <person name="Tuanyok A."/>
            <person name="Zhang B."/>
            <person name="Nierman W.C."/>
        </authorList>
    </citation>
    <scope>NUCLEOTIDE SEQUENCE [LARGE SCALE GENOMIC DNA]</scope>
    <source>
        <strain evidence="2">1710a</strain>
    </source>
</reference>
<feature type="region of interest" description="Disordered" evidence="1">
    <location>
        <begin position="1"/>
        <end position="37"/>
    </location>
</feature>
<protein>
    <submittedName>
        <fullName evidence="2">Uncharacterized protein</fullName>
    </submittedName>
</protein>
<accession>A0A0E1VWC3</accession>
<evidence type="ECO:0000313" key="2">
    <source>
        <dbReference type="EMBL" id="EET04434.1"/>
    </source>
</evidence>
<dbReference type="AlphaFoldDB" id="A0A0E1VWC3"/>
<name>A0A0E1VWC3_BURPE</name>
<feature type="compositionally biased region" description="Basic residues" evidence="1">
    <location>
        <begin position="10"/>
        <end position="19"/>
    </location>
</feature>
<gene>
    <name evidence="2" type="ORF">BURPS1710A_A0425</name>
</gene>